<feature type="transmembrane region" description="Helical" evidence="1">
    <location>
        <begin position="27"/>
        <end position="47"/>
    </location>
</feature>
<keyword evidence="1" id="KW-0812">Transmembrane</keyword>
<sequence length="392" mass="42721">MRGGCIFAIILINMDGKKEHKNINAKVLLLTIGVLIAITAVLLFVFMDRGRGQINMSDYINVSFGGADGAGTVSCSVDTKKLYERLAGNEKNAVIIRNIDTFVDGISASADVADKLSNGDKVTISVLYDRSLADKIGCRVAGAKFAAEVSGLGDGSVIDIFANVEVVVAGISPDAYANVLNKWQDDRLKNIAFTLDKATGIKAGDVITVTCEASAEELAEQGISIAESRKQFHVDRVACYADSVQALDMNVIDNIIGECKDAIKTETEDLTFRMLYKASKDSSYLFQYNNEWVNSTELVDALFLYRLDNHDVTHANYLDLVFKSNISNGASTLDICFIFEFSDIVISADGKFEITDTDLSARYVCGVNYNDLYGKVILSKEDSYAISQIIVP</sequence>
<proteinExistence type="predicted"/>
<protein>
    <submittedName>
        <fullName evidence="2">Uncharacterized protein</fullName>
    </submittedName>
</protein>
<dbReference type="EMBL" id="CBHH010000036">
    <property type="protein sequence ID" value="CDD56618.1"/>
    <property type="molecule type" value="Genomic_DNA"/>
</dbReference>
<keyword evidence="1" id="KW-1133">Transmembrane helix</keyword>
<evidence type="ECO:0000313" key="3">
    <source>
        <dbReference type="Proteomes" id="UP000018141"/>
    </source>
</evidence>
<dbReference type="AlphaFoldDB" id="R7A757"/>
<evidence type="ECO:0000313" key="2">
    <source>
        <dbReference type="EMBL" id="CDD56618.1"/>
    </source>
</evidence>
<gene>
    <name evidence="2" type="ORF">BN656_01090</name>
</gene>
<name>R7A757_9FIRM</name>
<evidence type="ECO:0000256" key="1">
    <source>
        <dbReference type="SAM" id="Phobius"/>
    </source>
</evidence>
<accession>R7A757</accession>
<organism evidence="2 3">
    <name type="scientific">Bacteroides pectinophilus CAG:437</name>
    <dbReference type="NCBI Taxonomy" id="1263051"/>
    <lineage>
        <taxon>Bacteria</taxon>
        <taxon>Bacillati</taxon>
        <taxon>Bacillota</taxon>
        <taxon>Clostridia</taxon>
        <taxon>Eubacteriales</taxon>
    </lineage>
</organism>
<comment type="caution">
    <text evidence="2">The sequence shown here is derived from an EMBL/GenBank/DDBJ whole genome shotgun (WGS) entry which is preliminary data.</text>
</comment>
<dbReference type="Proteomes" id="UP000018141">
    <property type="component" value="Unassembled WGS sequence"/>
</dbReference>
<keyword evidence="1" id="KW-0472">Membrane</keyword>
<reference evidence="2" key="1">
    <citation type="submission" date="2012-11" db="EMBL/GenBank/DDBJ databases">
        <title>Dependencies among metagenomic species, viruses, plasmids and units of genetic variation.</title>
        <authorList>
            <person name="Nielsen H.B."/>
            <person name="Almeida M."/>
            <person name="Juncker A.S."/>
            <person name="Rasmussen S."/>
            <person name="Li J."/>
            <person name="Sunagawa S."/>
            <person name="Plichta D."/>
            <person name="Gautier L."/>
            <person name="Le Chatelier E."/>
            <person name="Peletier E."/>
            <person name="Bonde I."/>
            <person name="Nielsen T."/>
            <person name="Manichanh C."/>
            <person name="Arumugam M."/>
            <person name="Batto J."/>
            <person name="Santos M.B.Q.D."/>
            <person name="Blom N."/>
            <person name="Borruel N."/>
            <person name="Burgdorf K.S."/>
            <person name="Boumezbeur F."/>
            <person name="Casellas F."/>
            <person name="Dore J."/>
            <person name="Guarner F."/>
            <person name="Hansen T."/>
            <person name="Hildebrand F."/>
            <person name="Kaas R.S."/>
            <person name="Kennedy S."/>
            <person name="Kristiansen K."/>
            <person name="Kultima J.R."/>
            <person name="Leonard P."/>
            <person name="Levenez F."/>
            <person name="Lund O."/>
            <person name="Moumen B."/>
            <person name="Le Paslier D."/>
            <person name="Pons N."/>
            <person name="Pedersen O."/>
            <person name="Prifti E."/>
            <person name="Qin J."/>
            <person name="Raes J."/>
            <person name="Tap J."/>
            <person name="Tims S."/>
            <person name="Ussery D.W."/>
            <person name="Yamada T."/>
            <person name="MetaHit consortium"/>
            <person name="Renault P."/>
            <person name="Sicheritz-Ponten T."/>
            <person name="Bork P."/>
            <person name="Wang J."/>
            <person name="Brunak S."/>
            <person name="Ehrlich S.D."/>
        </authorList>
    </citation>
    <scope>NUCLEOTIDE SEQUENCE [LARGE SCALE GENOMIC DNA]</scope>
</reference>